<feature type="compositionally biased region" description="Polar residues" evidence="1">
    <location>
        <begin position="1"/>
        <end position="14"/>
    </location>
</feature>
<name>A0A8H6CD71_9LECA</name>
<evidence type="ECO:0000256" key="1">
    <source>
        <dbReference type="SAM" id="MobiDB-lite"/>
    </source>
</evidence>
<accession>A0A8H6CD71</accession>
<proteinExistence type="predicted"/>
<organism evidence="2 3">
    <name type="scientific">Letharia lupina</name>
    <dbReference type="NCBI Taxonomy" id="560253"/>
    <lineage>
        <taxon>Eukaryota</taxon>
        <taxon>Fungi</taxon>
        <taxon>Dikarya</taxon>
        <taxon>Ascomycota</taxon>
        <taxon>Pezizomycotina</taxon>
        <taxon>Lecanoromycetes</taxon>
        <taxon>OSLEUM clade</taxon>
        <taxon>Lecanoromycetidae</taxon>
        <taxon>Lecanorales</taxon>
        <taxon>Lecanorineae</taxon>
        <taxon>Parmeliaceae</taxon>
        <taxon>Letharia</taxon>
    </lineage>
</organism>
<feature type="region of interest" description="Disordered" evidence="1">
    <location>
        <begin position="1"/>
        <end position="67"/>
    </location>
</feature>
<protein>
    <submittedName>
        <fullName evidence="2">Uncharacterized protein</fullName>
    </submittedName>
</protein>
<comment type="caution">
    <text evidence="2">The sequence shown here is derived from an EMBL/GenBank/DDBJ whole genome shotgun (WGS) entry which is preliminary data.</text>
</comment>
<dbReference type="RefSeq" id="XP_037150618.1">
    <property type="nucleotide sequence ID" value="XM_037292965.1"/>
</dbReference>
<feature type="compositionally biased region" description="Low complexity" evidence="1">
    <location>
        <begin position="20"/>
        <end position="34"/>
    </location>
</feature>
<sequence>MSSLPKNLEITITTERPDVSNKTSEPSESTTKTSNKPEKPDHNKNMLLPPHTPPYHTGAKKEPGTEDEACEDAIASAGKGFGAKTAVIPSIRGLVELLSGNETEMLRVVLQVDTDEWYGLVQAVVKIPYCLR</sequence>
<feature type="compositionally biased region" description="Basic and acidic residues" evidence="1">
    <location>
        <begin position="35"/>
        <end position="44"/>
    </location>
</feature>
<dbReference type="GeneID" id="59330451"/>
<reference evidence="2 3" key="1">
    <citation type="journal article" date="2020" name="Genomics">
        <title>Complete, high-quality genomes from long-read metagenomic sequencing of two wolf lichen thalli reveals enigmatic genome architecture.</title>
        <authorList>
            <person name="McKenzie S.K."/>
            <person name="Walston R.F."/>
            <person name="Allen J.L."/>
        </authorList>
    </citation>
    <scope>NUCLEOTIDE SEQUENCE [LARGE SCALE GENOMIC DNA]</scope>
    <source>
        <strain evidence="2">WasteWater1</strain>
    </source>
</reference>
<dbReference type="EMBL" id="JACCJB010000014">
    <property type="protein sequence ID" value="KAF6221183.1"/>
    <property type="molecule type" value="Genomic_DNA"/>
</dbReference>
<dbReference type="Proteomes" id="UP000593566">
    <property type="component" value="Unassembled WGS sequence"/>
</dbReference>
<gene>
    <name evidence="2" type="ORF">HO133_002037</name>
</gene>
<evidence type="ECO:0000313" key="2">
    <source>
        <dbReference type="EMBL" id="KAF6221183.1"/>
    </source>
</evidence>
<evidence type="ECO:0000313" key="3">
    <source>
        <dbReference type="Proteomes" id="UP000593566"/>
    </source>
</evidence>
<keyword evidence="3" id="KW-1185">Reference proteome</keyword>
<dbReference type="AlphaFoldDB" id="A0A8H6CD71"/>